<feature type="binding site" evidence="13">
    <location>
        <position position="371"/>
    </location>
    <ligand>
        <name>heme</name>
        <dbReference type="ChEBI" id="CHEBI:30413"/>
    </ligand>
</feature>
<dbReference type="InterPro" id="IPR002226">
    <property type="entry name" value="Catalase_haem_BS"/>
</dbReference>
<keyword evidence="9 10" id="KW-0376">Hydrogen peroxide</keyword>
<evidence type="ECO:0000256" key="16">
    <source>
        <dbReference type="SAM" id="MobiDB-lite"/>
    </source>
</evidence>
<sequence>MKGKQNPEENLPNNDRSVDENSKNRQLDEFRRDNSEQYLTTEQGVRIGNTDDSLKAGSRGPTLMEDFHFREKMTHFDHESMPERVVHARGSGAHGYFQPYDDSLKKFTKAKFLTNPDSKTPVFVRFSTVVGSRGSSDTVRDVRGFATKFYTEEGTYDLVGNNIPVFFIQDSNKFPDLVHAIKPMPDSEIPQATAAHDTFWDFASLMPETTHMIMWILSDRAIPRSFRMMDGFGVHTFRFVNEAGKGTFVKFHWKPKLGVHSLVWDESQKLGGKDPDWLRRDLWEAIEQGDYPQFELCVQLVPEEDELKYDFDLLDATKIIPEELVPLQPVGLMTLNRNPDNFFAETEQVAFHPGNLVPGIDVTNDPLLQGRLFSYVDTQLNRFGSANFTELPINRPVVPVNNNQGAGFMRYTIDKGKVNYWPNSLGGGSPKMAPESEGAYVHYTEKVEGYKIRARSASFKDHYSQATLFWNSMSEVEKEHIVSAAHFELGKVETKEIRERMVGQFSKVSMELARRVAAGIGVQVPENFEQESTAHYEENAASKAISKGKKVTDSPAVSMERSDKVESAASRRVAILISDGFDCNELTQVKQALTDAGAHVKLISKYLGTCKASNGMEVQVDMNHVTSGSVMFDAIYIPDGRTSIEAMLKEGDALHFVSEAFKHCKPIATSGEGIRLLERAFVLGINFAENASRDVVSHKGIITAGNDADADDFAEKFIDAIKKHRHWERLEKDMVPA</sequence>
<dbReference type="Pfam" id="PF06628">
    <property type="entry name" value="Catalase-rel"/>
    <property type="match status" value="1"/>
</dbReference>
<proteinExistence type="inferred from homology"/>
<evidence type="ECO:0000259" key="17">
    <source>
        <dbReference type="SMART" id="SM01060"/>
    </source>
</evidence>
<dbReference type="InterPro" id="IPR010582">
    <property type="entry name" value="Catalase_immune_responsive"/>
</dbReference>
<evidence type="ECO:0000256" key="9">
    <source>
        <dbReference type="ARBA" id="ARBA00023324"/>
    </source>
</evidence>
<evidence type="ECO:0000256" key="11">
    <source>
        <dbReference type="PIRSR" id="PIRSR038927-1"/>
    </source>
</evidence>
<dbReference type="Gene3D" id="1.20.1370.20">
    <property type="match status" value="1"/>
</dbReference>
<dbReference type="GO" id="GO:0046872">
    <property type="term" value="F:metal ion binding"/>
    <property type="evidence" value="ECO:0007669"/>
    <property type="project" value="UniProtKB-KW"/>
</dbReference>
<dbReference type="PROSITE" id="PS00438">
    <property type="entry name" value="CATALASE_2"/>
    <property type="match status" value="1"/>
</dbReference>
<feature type="compositionally biased region" description="Basic and acidic residues" evidence="16">
    <location>
        <begin position="16"/>
        <end position="35"/>
    </location>
</feature>
<keyword evidence="4 10" id="KW-0575">Peroxidase</keyword>
<dbReference type="CDD" id="cd03132">
    <property type="entry name" value="GATase1_catalase"/>
    <property type="match status" value="1"/>
</dbReference>
<dbReference type="EMBL" id="QBKI01000011">
    <property type="protein sequence ID" value="PTX14511.1"/>
    <property type="molecule type" value="Genomic_DNA"/>
</dbReference>
<evidence type="ECO:0000256" key="10">
    <source>
        <dbReference type="PIRNR" id="PIRNR038927"/>
    </source>
</evidence>
<feature type="active site" evidence="11">
    <location>
        <position position="87"/>
    </location>
</feature>
<accession>A0A2T5YDB2</accession>
<keyword evidence="5 10" id="KW-0349">Heme</keyword>
<dbReference type="InterPro" id="IPR043156">
    <property type="entry name" value="Catalase_clade2_helical"/>
</dbReference>
<evidence type="ECO:0000313" key="18">
    <source>
        <dbReference type="EMBL" id="PTX14511.1"/>
    </source>
</evidence>
<feature type="binding site" description="axial binding residue" evidence="12">
    <location>
        <position position="375"/>
    </location>
    <ligand>
        <name>heme</name>
        <dbReference type="ChEBI" id="CHEBI:30413"/>
    </ligand>
    <ligandPart>
        <name>Fe</name>
        <dbReference type="ChEBI" id="CHEBI:18248"/>
    </ligandPart>
</feature>
<dbReference type="RefSeq" id="WP_108213434.1">
    <property type="nucleotide sequence ID" value="NZ_QBKI01000011.1"/>
</dbReference>
<evidence type="ECO:0000256" key="8">
    <source>
        <dbReference type="ARBA" id="ARBA00023004"/>
    </source>
</evidence>
<dbReference type="Gene3D" id="2.40.180.10">
    <property type="entry name" value="Catalase core domain"/>
    <property type="match status" value="1"/>
</dbReference>
<dbReference type="InterPro" id="IPR020835">
    <property type="entry name" value="Catalase_sf"/>
</dbReference>
<evidence type="ECO:0000313" key="19">
    <source>
        <dbReference type="Proteomes" id="UP000244225"/>
    </source>
</evidence>
<evidence type="ECO:0000256" key="7">
    <source>
        <dbReference type="ARBA" id="ARBA00023002"/>
    </source>
</evidence>
<feature type="domain" description="Catalase core" evidence="17">
    <location>
        <begin position="40"/>
        <end position="429"/>
    </location>
</feature>
<comment type="caution">
    <text evidence="18">The sequence shown here is derived from an EMBL/GenBank/DDBJ whole genome shotgun (WGS) entry which is preliminary data.</text>
</comment>
<dbReference type="PIRSF" id="PIRSF038927">
    <property type="entry name" value="Catalase_clade2"/>
    <property type="match status" value="1"/>
</dbReference>
<dbReference type="InterPro" id="IPR011614">
    <property type="entry name" value="Catalase_core"/>
</dbReference>
<feature type="region of interest" description="Disordered" evidence="16">
    <location>
        <begin position="1"/>
        <end position="60"/>
    </location>
</feature>
<dbReference type="Pfam" id="PF00199">
    <property type="entry name" value="Catalase"/>
    <property type="match status" value="1"/>
</dbReference>
<dbReference type="PRINTS" id="PR00067">
    <property type="entry name" value="CATALASE"/>
</dbReference>
<comment type="cofactor">
    <cofactor evidence="1 10 12">
        <name>heme</name>
        <dbReference type="ChEBI" id="CHEBI:30413"/>
    </cofactor>
</comment>
<dbReference type="SMART" id="SM01060">
    <property type="entry name" value="Catalase"/>
    <property type="match status" value="1"/>
</dbReference>
<keyword evidence="8 10" id="KW-0408">Iron</keyword>
<dbReference type="GO" id="GO:0042744">
    <property type="term" value="P:hydrogen peroxide catabolic process"/>
    <property type="evidence" value="ECO:0007669"/>
    <property type="project" value="UniProtKB-UniRule"/>
</dbReference>
<feature type="active site" evidence="11">
    <location>
        <position position="161"/>
    </location>
</feature>
<evidence type="ECO:0000256" key="3">
    <source>
        <dbReference type="ARBA" id="ARBA00012314"/>
    </source>
</evidence>
<evidence type="ECO:0000256" key="2">
    <source>
        <dbReference type="ARBA" id="ARBA00010660"/>
    </source>
</evidence>
<evidence type="ECO:0000256" key="14">
    <source>
        <dbReference type="PIRSR" id="PIRSR038927-4"/>
    </source>
</evidence>
<evidence type="ECO:0000256" key="6">
    <source>
        <dbReference type="ARBA" id="ARBA00022723"/>
    </source>
</evidence>
<evidence type="ECO:0000256" key="5">
    <source>
        <dbReference type="ARBA" id="ARBA00022617"/>
    </source>
</evidence>
<feature type="binding site" evidence="13">
    <location>
        <position position="84"/>
    </location>
    <ligand>
        <name>heme</name>
        <dbReference type="ChEBI" id="CHEBI:30413"/>
    </ligand>
</feature>
<keyword evidence="6 10" id="KW-0479">Metal-binding</keyword>
<evidence type="ECO:0000256" key="1">
    <source>
        <dbReference type="ARBA" id="ARBA00001971"/>
    </source>
</evidence>
<evidence type="ECO:0000256" key="4">
    <source>
        <dbReference type="ARBA" id="ARBA00022559"/>
    </source>
</evidence>
<dbReference type="AlphaFoldDB" id="A0A2T5YDB2"/>
<dbReference type="PANTHER" id="PTHR42821:SF1">
    <property type="entry name" value="CATALASE-B"/>
    <property type="match status" value="1"/>
</dbReference>
<dbReference type="OrthoDB" id="9760293at2"/>
<protein>
    <recommendedName>
        <fullName evidence="3 10">Catalase</fullName>
        <ecNumber evidence="3 10">1.11.1.6</ecNumber>
    </recommendedName>
</protein>
<dbReference type="GO" id="GO:0020037">
    <property type="term" value="F:heme binding"/>
    <property type="evidence" value="ECO:0007669"/>
    <property type="project" value="UniProtKB-UniRule"/>
</dbReference>
<dbReference type="PROSITE" id="PS00437">
    <property type="entry name" value="CATALASE_1"/>
    <property type="match status" value="1"/>
</dbReference>
<dbReference type="SUPFAM" id="SSF52317">
    <property type="entry name" value="Class I glutamine amidotransferase-like"/>
    <property type="match status" value="1"/>
</dbReference>
<dbReference type="GO" id="GO:0006979">
    <property type="term" value="P:response to oxidative stress"/>
    <property type="evidence" value="ECO:0007669"/>
    <property type="project" value="InterPro"/>
</dbReference>
<feature type="cross-link" description="3'-histidyl-3-tyrosine (His-Tyr)" evidence="14">
    <location>
        <begin position="352"/>
        <end position="375"/>
    </location>
</feature>
<feature type="binding site" evidence="13">
    <location>
        <position position="174"/>
    </location>
    <ligand>
        <name>heme</name>
        <dbReference type="ChEBI" id="CHEBI:30413"/>
    </ligand>
</feature>
<comment type="similarity">
    <text evidence="2">Belongs to the catalase family. HPII subfamily.</text>
</comment>
<dbReference type="PANTHER" id="PTHR42821">
    <property type="entry name" value="CATALASE"/>
    <property type="match status" value="1"/>
</dbReference>
<evidence type="ECO:0000256" key="13">
    <source>
        <dbReference type="PIRSR" id="PIRSR038927-3"/>
    </source>
</evidence>
<dbReference type="GO" id="GO:0004096">
    <property type="term" value="F:catalase activity"/>
    <property type="evidence" value="ECO:0007669"/>
    <property type="project" value="UniProtKB-UniRule"/>
</dbReference>
<dbReference type="FunFam" id="2.40.180.10:FF:000003">
    <property type="entry name" value="Catalase"/>
    <property type="match status" value="1"/>
</dbReference>
<evidence type="ECO:0000256" key="15">
    <source>
        <dbReference type="RuleBase" id="RU000498"/>
    </source>
</evidence>
<reference evidence="18 19" key="1">
    <citation type="submission" date="2018-04" db="EMBL/GenBank/DDBJ databases">
        <title>Genomic Encyclopedia of Archaeal and Bacterial Type Strains, Phase II (KMG-II): from individual species to whole genera.</title>
        <authorList>
            <person name="Goeker M."/>
        </authorList>
    </citation>
    <scope>NUCLEOTIDE SEQUENCE [LARGE SCALE GENOMIC DNA]</scope>
    <source>
        <strain evidence="18 19">DSM 100162</strain>
    </source>
</reference>
<gene>
    <name evidence="18" type="ORF">C8N40_111176</name>
</gene>
<comment type="catalytic activity">
    <reaction evidence="10 15">
        <text>2 H2O2 = O2 + 2 H2O</text>
        <dbReference type="Rhea" id="RHEA:20309"/>
        <dbReference type="ChEBI" id="CHEBI:15377"/>
        <dbReference type="ChEBI" id="CHEBI:15379"/>
        <dbReference type="ChEBI" id="CHEBI:16240"/>
        <dbReference type="EC" id="1.11.1.6"/>
    </reaction>
</comment>
<dbReference type="Gene3D" id="3.40.50.880">
    <property type="match status" value="1"/>
</dbReference>
<evidence type="ECO:0000256" key="12">
    <source>
        <dbReference type="PIRSR" id="PIRSR038927-2"/>
    </source>
</evidence>
<dbReference type="InterPro" id="IPR018028">
    <property type="entry name" value="Catalase"/>
</dbReference>
<dbReference type="InterPro" id="IPR041399">
    <property type="entry name" value="Catalase_large_C"/>
</dbReference>
<dbReference type="PROSITE" id="PS51402">
    <property type="entry name" value="CATALASE_3"/>
    <property type="match status" value="1"/>
</dbReference>
<dbReference type="Proteomes" id="UP000244225">
    <property type="component" value="Unassembled WGS sequence"/>
</dbReference>
<keyword evidence="7 10" id="KW-0560">Oxidoreductase</keyword>
<dbReference type="EC" id="1.11.1.6" evidence="3 10"/>
<dbReference type="GO" id="GO:0005829">
    <property type="term" value="C:cytosol"/>
    <property type="evidence" value="ECO:0007669"/>
    <property type="project" value="TreeGrafter"/>
</dbReference>
<dbReference type="Pfam" id="PF18011">
    <property type="entry name" value="Catalase_C"/>
    <property type="match status" value="1"/>
</dbReference>
<dbReference type="InterPro" id="IPR024712">
    <property type="entry name" value="Catalase_clade2"/>
</dbReference>
<dbReference type="SUPFAM" id="SSF56634">
    <property type="entry name" value="Heme-dependent catalase-like"/>
    <property type="match status" value="1"/>
</dbReference>
<feature type="binding site" evidence="13">
    <location>
        <position position="382"/>
    </location>
    <ligand>
        <name>heme</name>
        <dbReference type="ChEBI" id="CHEBI:30413"/>
    </ligand>
</feature>
<organism evidence="18 19">
    <name type="scientific">Pontibacter mucosus</name>
    <dbReference type="NCBI Taxonomy" id="1649266"/>
    <lineage>
        <taxon>Bacteria</taxon>
        <taxon>Pseudomonadati</taxon>
        <taxon>Bacteroidota</taxon>
        <taxon>Cytophagia</taxon>
        <taxon>Cytophagales</taxon>
        <taxon>Hymenobacteraceae</taxon>
        <taxon>Pontibacter</taxon>
    </lineage>
</organism>
<feature type="binding site" evidence="13">
    <location>
        <position position="125"/>
    </location>
    <ligand>
        <name>heme</name>
        <dbReference type="ChEBI" id="CHEBI:30413"/>
    </ligand>
</feature>
<name>A0A2T5YDB2_9BACT</name>
<dbReference type="InterPro" id="IPR024708">
    <property type="entry name" value="Catalase_AS"/>
</dbReference>
<keyword evidence="19" id="KW-1185">Reference proteome</keyword>
<dbReference type="InterPro" id="IPR029062">
    <property type="entry name" value="Class_I_gatase-like"/>
</dbReference>
<comment type="function">
    <text evidence="10">Decomposes hydrogen peroxide into water and oxygen; serves to protect cells from the toxic effects of hydrogen peroxide.</text>
</comment>